<dbReference type="Proteomes" id="UP001500929">
    <property type="component" value="Unassembled WGS sequence"/>
</dbReference>
<dbReference type="InterPro" id="IPR011006">
    <property type="entry name" value="CheY-like_superfamily"/>
</dbReference>
<dbReference type="InterPro" id="IPR039420">
    <property type="entry name" value="WalR-like"/>
</dbReference>
<dbReference type="Gene3D" id="3.40.50.2300">
    <property type="match status" value="1"/>
</dbReference>
<evidence type="ECO:0000313" key="2">
    <source>
        <dbReference type="EMBL" id="GAA2239509.1"/>
    </source>
</evidence>
<comment type="caution">
    <text evidence="2">The sequence shown here is derived from an EMBL/GenBank/DDBJ whole genome shotgun (WGS) entry which is preliminary data.</text>
</comment>
<dbReference type="SUPFAM" id="SSF52172">
    <property type="entry name" value="CheY-like"/>
    <property type="match status" value="1"/>
</dbReference>
<dbReference type="InterPro" id="IPR016032">
    <property type="entry name" value="Sig_transdc_resp-reg_C-effctor"/>
</dbReference>
<organism evidence="2 3">
    <name type="scientific">Herbiconiux moechotypicola</name>
    <dbReference type="NCBI Taxonomy" id="637393"/>
    <lineage>
        <taxon>Bacteria</taxon>
        <taxon>Bacillati</taxon>
        <taxon>Actinomycetota</taxon>
        <taxon>Actinomycetes</taxon>
        <taxon>Micrococcales</taxon>
        <taxon>Microbacteriaceae</taxon>
        <taxon>Herbiconiux</taxon>
    </lineage>
</organism>
<keyword evidence="1" id="KW-0238">DNA-binding</keyword>
<dbReference type="PANTHER" id="PTHR43214">
    <property type="entry name" value="TWO-COMPONENT RESPONSE REGULATOR"/>
    <property type="match status" value="1"/>
</dbReference>
<keyword evidence="3" id="KW-1185">Reference proteome</keyword>
<sequence>MGGGGAAAPSLALLEGQALVLDSLSAWLGEHAPDLNVALRCSTWNELSRSPAFPFDVVVMQAGEGERISMESRIRACRDRGASVVVLGDLDSDELERRALDAGAGAYTSKQRPARELLVAVRRVLRSRAAGSLTAWDGPGRRHSGSLEPRIRFTEEEEEILRLYASGHSPIEVSMILGTNIQAVKNSLDRVREKYTAEGRPADRKQDLMLRAAEDGYLA</sequence>
<accession>A0ABN3DQT3</accession>
<proteinExistence type="predicted"/>
<protein>
    <recommendedName>
        <fullName evidence="4">Response regulator transcription factor</fullName>
    </recommendedName>
</protein>
<evidence type="ECO:0000256" key="1">
    <source>
        <dbReference type="ARBA" id="ARBA00023125"/>
    </source>
</evidence>
<evidence type="ECO:0008006" key="4">
    <source>
        <dbReference type="Google" id="ProtNLM"/>
    </source>
</evidence>
<dbReference type="EMBL" id="BAAAQY010000007">
    <property type="protein sequence ID" value="GAA2239509.1"/>
    <property type="molecule type" value="Genomic_DNA"/>
</dbReference>
<reference evidence="2 3" key="1">
    <citation type="journal article" date="2019" name="Int. J. Syst. Evol. Microbiol.">
        <title>The Global Catalogue of Microorganisms (GCM) 10K type strain sequencing project: providing services to taxonomists for standard genome sequencing and annotation.</title>
        <authorList>
            <consortium name="The Broad Institute Genomics Platform"/>
            <consortium name="The Broad Institute Genome Sequencing Center for Infectious Disease"/>
            <person name="Wu L."/>
            <person name="Ma J."/>
        </authorList>
    </citation>
    <scope>NUCLEOTIDE SEQUENCE [LARGE SCALE GENOMIC DNA]</scope>
    <source>
        <strain evidence="2 3">JCM 16117</strain>
    </source>
</reference>
<name>A0ABN3DQT3_9MICO</name>
<gene>
    <name evidence="2" type="ORF">GCM10009851_26010</name>
</gene>
<dbReference type="SUPFAM" id="SSF46894">
    <property type="entry name" value="C-terminal effector domain of the bipartite response regulators"/>
    <property type="match status" value="1"/>
</dbReference>
<evidence type="ECO:0000313" key="3">
    <source>
        <dbReference type="Proteomes" id="UP001500929"/>
    </source>
</evidence>